<protein>
    <recommendedName>
        <fullName evidence="7">NACHT domain-containing protein</fullName>
    </recommendedName>
</protein>
<dbReference type="InterPro" id="IPR036770">
    <property type="entry name" value="Ankyrin_rpt-contain_sf"/>
</dbReference>
<dbReference type="EMBL" id="KN838631">
    <property type="protein sequence ID" value="KIK00202.1"/>
    <property type="molecule type" value="Genomic_DNA"/>
</dbReference>
<evidence type="ECO:0000256" key="2">
    <source>
        <dbReference type="PROSITE-ProRule" id="PRU00023"/>
    </source>
</evidence>
<dbReference type="InterPro" id="IPR056884">
    <property type="entry name" value="NPHP3-like_N"/>
</dbReference>
<dbReference type="SUPFAM" id="SSF48403">
    <property type="entry name" value="Ankyrin repeat"/>
    <property type="match status" value="1"/>
</dbReference>
<keyword evidence="6" id="KW-1185">Reference proteome</keyword>
<dbReference type="AlphaFoldDB" id="A0A0C9XR70"/>
<reference evidence="5 6" key="1">
    <citation type="submission" date="2014-04" db="EMBL/GenBank/DDBJ databases">
        <authorList>
            <consortium name="DOE Joint Genome Institute"/>
            <person name="Kuo A."/>
            <person name="Kohler A."/>
            <person name="Nagy L.G."/>
            <person name="Floudas D."/>
            <person name="Copeland A."/>
            <person name="Barry K.W."/>
            <person name="Cichocki N."/>
            <person name="Veneault-Fourrey C."/>
            <person name="LaButti K."/>
            <person name="Lindquist E.A."/>
            <person name="Lipzen A."/>
            <person name="Lundell T."/>
            <person name="Morin E."/>
            <person name="Murat C."/>
            <person name="Sun H."/>
            <person name="Tunlid A."/>
            <person name="Henrissat B."/>
            <person name="Grigoriev I.V."/>
            <person name="Hibbett D.S."/>
            <person name="Martin F."/>
            <person name="Nordberg H.P."/>
            <person name="Cantor M.N."/>
            <person name="Hua S.X."/>
        </authorList>
    </citation>
    <scope>NUCLEOTIDE SEQUENCE [LARGE SCALE GENOMIC DNA]</scope>
    <source>
        <strain evidence="5 6">LaAM-08-1</strain>
    </source>
</reference>
<feature type="domain" description="GPI inositol-deacylase winged helix" evidence="3">
    <location>
        <begin position="322"/>
        <end position="399"/>
    </location>
</feature>
<dbReference type="Gene3D" id="1.25.40.20">
    <property type="entry name" value="Ankyrin repeat-containing domain"/>
    <property type="match status" value="1"/>
</dbReference>
<dbReference type="Pfam" id="PF24883">
    <property type="entry name" value="NPHP3_N"/>
    <property type="match status" value="1"/>
</dbReference>
<dbReference type="InterPro" id="IPR002110">
    <property type="entry name" value="Ankyrin_rpt"/>
</dbReference>
<evidence type="ECO:0000259" key="3">
    <source>
        <dbReference type="Pfam" id="PF22939"/>
    </source>
</evidence>
<sequence>MDLGMQITLQTIEDKQLVKDIFAWLSPPDSSRTYHAAYTISKSQPNSCTWFLNGRNFSKWVTEAGFLWIKGKSGCGKTVLSSSIINHLSKTQSPLATAYFFFDGRDSQKELQLHDKMIRSLIWQFSLKCGNGVPKVLADLYSHCGNGYQQPSLDDLHNGLQMILGGFNSVYIILDALDECSERDKVLDWVQTVILDKNENPRMHLITTSQPEKDINDKFDCYNCVDLVKASENHDIEAFLDNQLQTESGWQKWSPEIQNEIKLTLREQADGMFRWVALQLMELKKCHTKMAIRKQLKTLPKGLDETYDQILLRIDKNDCGYTKTFLLWLCFAIRPMTLEELAATVTVDLSAENGPQFECENRIEDVSDVLKMCSSFVIESEYKVKLAHFSIKEYLLSKHVKEHHDEKVKAFSLSQELSHLKISQTCLAYLLQFETPKSVNYADVSLMKYAAKNWIFHTQSSSDDKSQESSLSELMIKLLTSDNPAFVKWVEIYDPQNASEHLPPLYYTCKAGLIKATHSLLKNGVDVNTWMMGNYGHVLQVASSEGHEAVAKLLIENGADADVNAQGGHYENALQAALFWDHQAIEKLLIESGAAVKEV</sequence>
<evidence type="ECO:0008006" key="7">
    <source>
        <dbReference type="Google" id="ProtNLM"/>
    </source>
</evidence>
<gene>
    <name evidence="5" type="ORF">K443DRAFT_100850</name>
</gene>
<dbReference type="PROSITE" id="PS50088">
    <property type="entry name" value="ANK_REPEAT"/>
    <property type="match status" value="1"/>
</dbReference>
<proteinExistence type="predicted"/>
<keyword evidence="1" id="KW-0677">Repeat</keyword>
<keyword evidence="2" id="KW-0040">ANK repeat</keyword>
<feature type="domain" description="Nephrocystin 3-like N-terminal" evidence="4">
    <location>
        <begin position="47"/>
        <end position="209"/>
    </location>
</feature>
<dbReference type="PANTHER" id="PTHR10039:SF16">
    <property type="entry name" value="GPI INOSITOL-DEACYLASE"/>
    <property type="match status" value="1"/>
</dbReference>
<dbReference type="InterPro" id="IPR054471">
    <property type="entry name" value="GPIID_WHD"/>
</dbReference>
<evidence type="ECO:0000313" key="5">
    <source>
        <dbReference type="EMBL" id="KIK00202.1"/>
    </source>
</evidence>
<dbReference type="STRING" id="1095629.A0A0C9XR70"/>
<dbReference type="PANTHER" id="PTHR10039">
    <property type="entry name" value="AMELOGENIN"/>
    <property type="match status" value="1"/>
</dbReference>
<feature type="repeat" description="ANK" evidence="2">
    <location>
        <begin position="539"/>
        <end position="566"/>
    </location>
</feature>
<dbReference type="HOGENOM" id="CLU_000288_34_23_1"/>
<evidence type="ECO:0000256" key="1">
    <source>
        <dbReference type="ARBA" id="ARBA00022737"/>
    </source>
</evidence>
<dbReference type="Gene3D" id="3.40.50.300">
    <property type="entry name" value="P-loop containing nucleotide triphosphate hydrolases"/>
    <property type="match status" value="1"/>
</dbReference>
<name>A0A0C9XR70_9AGAR</name>
<accession>A0A0C9XR70</accession>
<dbReference type="SMART" id="SM00248">
    <property type="entry name" value="ANK"/>
    <property type="match status" value="3"/>
</dbReference>
<organism evidence="5 6">
    <name type="scientific">Laccaria amethystina LaAM-08-1</name>
    <dbReference type="NCBI Taxonomy" id="1095629"/>
    <lineage>
        <taxon>Eukaryota</taxon>
        <taxon>Fungi</taxon>
        <taxon>Dikarya</taxon>
        <taxon>Basidiomycota</taxon>
        <taxon>Agaricomycotina</taxon>
        <taxon>Agaricomycetes</taxon>
        <taxon>Agaricomycetidae</taxon>
        <taxon>Agaricales</taxon>
        <taxon>Agaricineae</taxon>
        <taxon>Hydnangiaceae</taxon>
        <taxon>Laccaria</taxon>
    </lineage>
</organism>
<dbReference type="SUPFAM" id="SSF52540">
    <property type="entry name" value="P-loop containing nucleoside triphosphate hydrolases"/>
    <property type="match status" value="1"/>
</dbReference>
<dbReference type="InterPro" id="IPR027417">
    <property type="entry name" value="P-loop_NTPase"/>
</dbReference>
<dbReference type="Pfam" id="PF22939">
    <property type="entry name" value="WHD_GPIID"/>
    <property type="match status" value="1"/>
</dbReference>
<evidence type="ECO:0000313" key="6">
    <source>
        <dbReference type="Proteomes" id="UP000054477"/>
    </source>
</evidence>
<dbReference type="OrthoDB" id="7464126at2759"/>
<dbReference type="Proteomes" id="UP000054477">
    <property type="component" value="Unassembled WGS sequence"/>
</dbReference>
<evidence type="ECO:0000259" key="4">
    <source>
        <dbReference type="Pfam" id="PF24883"/>
    </source>
</evidence>
<reference evidence="6" key="2">
    <citation type="submission" date="2015-01" db="EMBL/GenBank/DDBJ databases">
        <title>Evolutionary Origins and Diversification of the Mycorrhizal Mutualists.</title>
        <authorList>
            <consortium name="DOE Joint Genome Institute"/>
            <consortium name="Mycorrhizal Genomics Consortium"/>
            <person name="Kohler A."/>
            <person name="Kuo A."/>
            <person name="Nagy L.G."/>
            <person name="Floudas D."/>
            <person name="Copeland A."/>
            <person name="Barry K.W."/>
            <person name="Cichocki N."/>
            <person name="Veneault-Fourrey C."/>
            <person name="LaButti K."/>
            <person name="Lindquist E.A."/>
            <person name="Lipzen A."/>
            <person name="Lundell T."/>
            <person name="Morin E."/>
            <person name="Murat C."/>
            <person name="Riley R."/>
            <person name="Ohm R."/>
            <person name="Sun H."/>
            <person name="Tunlid A."/>
            <person name="Henrissat B."/>
            <person name="Grigoriev I.V."/>
            <person name="Hibbett D.S."/>
            <person name="Martin F."/>
        </authorList>
    </citation>
    <scope>NUCLEOTIDE SEQUENCE [LARGE SCALE GENOMIC DNA]</scope>
    <source>
        <strain evidence="6">LaAM-08-1</strain>
    </source>
</reference>
<dbReference type="Pfam" id="PF12796">
    <property type="entry name" value="Ank_2"/>
    <property type="match status" value="1"/>
</dbReference>